<feature type="domain" description="HTH tetR-type" evidence="4">
    <location>
        <begin position="6"/>
        <end position="66"/>
    </location>
</feature>
<dbReference type="SUPFAM" id="SSF48498">
    <property type="entry name" value="Tetracyclin repressor-like, C-terminal domain"/>
    <property type="match status" value="1"/>
</dbReference>
<dbReference type="Proteomes" id="UP000078534">
    <property type="component" value="Unassembled WGS sequence"/>
</dbReference>
<dbReference type="InterPro" id="IPR001647">
    <property type="entry name" value="HTH_TetR"/>
</dbReference>
<evidence type="ECO:0000256" key="2">
    <source>
        <dbReference type="ARBA" id="ARBA00023125"/>
    </source>
</evidence>
<dbReference type="RefSeq" id="WP_066327863.1">
    <property type="nucleotide sequence ID" value="NZ_LWSG01000004.1"/>
</dbReference>
<dbReference type="PANTHER" id="PTHR43479">
    <property type="entry name" value="ACREF/ENVCD OPERON REPRESSOR-RELATED"/>
    <property type="match status" value="1"/>
</dbReference>
<comment type="caution">
    <text evidence="5">The sequence shown here is derived from an EMBL/GenBank/DDBJ whole genome shotgun (WGS) entry which is preliminary data.</text>
</comment>
<keyword evidence="2 3" id="KW-0238">DNA-binding</keyword>
<proteinExistence type="predicted"/>
<dbReference type="SUPFAM" id="SSF46689">
    <property type="entry name" value="Homeodomain-like"/>
    <property type="match status" value="1"/>
</dbReference>
<feature type="DNA-binding region" description="H-T-H motif" evidence="3">
    <location>
        <begin position="29"/>
        <end position="48"/>
    </location>
</feature>
<dbReference type="GO" id="GO:0003677">
    <property type="term" value="F:DNA binding"/>
    <property type="evidence" value="ECO:0007669"/>
    <property type="project" value="UniProtKB-UniRule"/>
</dbReference>
<dbReference type="OrthoDB" id="9780939at2"/>
<dbReference type="Pfam" id="PF00440">
    <property type="entry name" value="TetR_N"/>
    <property type="match status" value="1"/>
</dbReference>
<evidence type="ECO:0000256" key="1">
    <source>
        <dbReference type="ARBA" id="ARBA00022491"/>
    </source>
</evidence>
<dbReference type="EMBL" id="LWSG01000004">
    <property type="protein sequence ID" value="OAS88288.1"/>
    <property type="molecule type" value="Genomic_DNA"/>
</dbReference>
<dbReference type="PROSITE" id="PS50977">
    <property type="entry name" value="HTH_TETR_2"/>
    <property type="match status" value="1"/>
</dbReference>
<keyword evidence="1" id="KW-0678">Repressor</keyword>
<dbReference type="PRINTS" id="PR00455">
    <property type="entry name" value="HTHTETR"/>
</dbReference>
<dbReference type="InterPro" id="IPR023772">
    <property type="entry name" value="DNA-bd_HTH_TetR-type_CS"/>
</dbReference>
<dbReference type="PROSITE" id="PS01081">
    <property type="entry name" value="HTH_TETR_1"/>
    <property type="match status" value="1"/>
</dbReference>
<dbReference type="AlphaFoldDB" id="A0A179T4T1"/>
<evidence type="ECO:0000313" key="6">
    <source>
        <dbReference type="Proteomes" id="UP000078534"/>
    </source>
</evidence>
<evidence type="ECO:0000256" key="3">
    <source>
        <dbReference type="PROSITE-ProRule" id="PRU00335"/>
    </source>
</evidence>
<dbReference type="InterPro" id="IPR009057">
    <property type="entry name" value="Homeodomain-like_sf"/>
</dbReference>
<evidence type="ECO:0000259" key="4">
    <source>
        <dbReference type="PROSITE" id="PS50977"/>
    </source>
</evidence>
<dbReference type="STRING" id="152268.A6K24_16405"/>
<dbReference type="Gene3D" id="1.10.357.10">
    <property type="entry name" value="Tetracycline Repressor, domain 2"/>
    <property type="match status" value="1"/>
</dbReference>
<dbReference type="InterPro" id="IPR050624">
    <property type="entry name" value="HTH-type_Tx_Regulator"/>
</dbReference>
<organism evidence="5 6">
    <name type="scientific">Metabacillus litoralis</name>
    <dbReference type="NCBI Taxonomy" id="152268"/>
    <lineage>
        <taxon>Bacteria</taxon>
        <taxon>Bacillati</taxon>
        <taxon>Bacillota</taxon>
        <taxon>Bacilli</taxon>
        <taxon>Bacillales</taxon>
        <taxon>Bacillaceae</taxon>
        <taxon>Metabacillus</taxon>
    </lineage>
</organism>
<sequence>MAKPNVVTKEELIEAAKRCIVEKGIQNVTLKSVAEVAGISQGTVYYHFRSKDQLMMEIVKDISTTSWNKLDSLAKQKEKSKEDWMENALDSAQDRITKDSYYHKLFLSLAVTGFNNELMREELGNLLSYENHVLKQQINTFIGDSTLHGVSTEVWSVLLNALFDGLAIQALMREDTDFDGVFRDLQFLIKNLLDKS</sequence>
<reference evidence="6" key="1">
    <citation type="submission" date="2016-04" db="EMBL/GenBank/DDBJ databases">
        <authorList>
            <person name="Lyu Z."/>
            <person name="Lyu W."/>
        </authorList>
    </citation>
    <scope>NUCLEOTIDE SEQUENCE [LARGE SCALE GENOMIC DNA]</scope>
    <source>
        <strain evidence="6">C44</strain>
    </source>
</reference>
<gene>
    <name evidence="5" type="ORF">A6K24_16405</name>
</gene>
<protein>
    <submittedName>
        <fullName evidence="5">TetR family transcriptional regulator</fullName>
    </submittedName>
</protein>
<dbReference type="InterPro" id="IPR036271">
    <property type="entry name" value="Tet_transcr_reg_TetR-rel_C_sf"/>
</dbReference>
<name>A0A179T4T1_9BACI</name>
<dbReference type="PANTHER" id="PTHR43479:SF11">
    <property type="entry name" value="ACREF_ENVCD OPERON REPRESSOR-RELATED"/>
    <property type="match status" value="1"/>
</dbReference>
<evidence type="ECO:0000313" key="5">
    <source>
        <dbReference type="EMBL" id="OAS88288.1"/>
    </source>
</evidence>
<accession>A0A179T4T1</accession>
<keyword evidence="6" id="KW-1185">Reference proteome</keyword>